<protein>
    <submittedName>
        <fullName evidence="2 3">Uncharacterized protein</fullName>
    </submittedName>
</protein>
<dbReference type="eggNOG" id="ENOG502STRT">
    <property type="taxonomic scope" value="Eukaryota"/>
</dbReference>
<dbReference type="CTD" id="20202752"/>
<organism evidence="3 4">
    <name type="scientific">Helobdella robusta</name>
    <name type="common">Californian leech</name>
    <dbReference type="NCBI Taxonomy" id="6412"/>
    <lineage>
        <taxon>Eukaryota</taxon>
        <taxon>Metazoa</taxon>
        <taxon>Spiralia</taxon>
        <taxon>Lophotrochozoa</taxon>
        <taxon>Annelida</taxon>
        <taxon>Clitellata</taxon>
        <taxon>Hirudinea</taxon>
        <taxon>Rhynchobdellida</taxon>
        <taxon>Glossiphoniidae</taxon>
        <taxon>Helobdella</taxon>
    </lineage>
</organism>
<gene>
    <name evidence="3" type="primary">20202752</name>
    <name evidence="2" type="ORF">HELRODRAFT_169284</name>
</gene>
<reference evidence="3" key="3">
    <citation type="submission" date="2015-06" db="UniProtKB">
        <authorList>
            <consortium name="EnsemblMetazoa"/>
        </authorList>
    </citation>
    <scope>IDENTIFICATION</scope>
</reference>
<evidence type="ECO:0000256" key="1">
    <source>
        <dbReference type="SAM" id="MobiDB-lite"/>
    </source>
</evidence>
<dbReference type="GeneID" id="20202752"/>
<evidence type="ECO:0000313" key="4">
    <source>
        <dbReference type="Proteomes" id="UP000015101"/>
    </source>
</evidence>
<evidence type="ECO:0000313" key="2">
    <source>
        <dbReference type="EMBL" id="ESO08441.1"/>
    </source>
</evidence>
<sequence length="948" mass="103525">MASSQSSSSGSSTLTRCHVCSKHFRLRPDGALVRHGGKVKGSECSGSLAKPRTGSKRASFGNVSGCAPPATAVGNASISSAAPQQASKSDMAERFFRKSASFCLMDHIPKHSRTKFGQTLAKVVKEIIDKPSTSISWFKLLFLPAMILRKSHRGGRRHNPTGLINQRIDDFGGQSVEKMADRLELVNKLENNKSAESKLISSVKSKIEKGNIKNAMQLLSSTDTVAPDTEETIRALKSKHPAAPNNKQQSPSKESSSLCVTSQQVLVCLKTLPKGTSGGSDGLTPEHLKDLTSSKTDSIDLINSITAFINMILNGDCPPDVAQYFFGGRLGTLPICVGGLGLGSAAELAPSAFLASAAATVALQDLMLPRDVIYVDNFRLQVYDMWRATNGDVVALENPSQKHWIAPCLNRSVDRWLQLNGSAFDKARIMAAGIPVIKEPMGLIEEGAFRPDGYTITPWAQGRSLAWDVTIPHTMADRYIGYTSVEAGTAALKASDFKNEKYVSLNNLSKIFQPICIETFGPTDKHTSLFINELTRKIVNITGDPNEGNYLKQTLSLLLQKFNSFCILDGAARYLTALHPALCLVVNHLAQVLPVAMFAICIFVPAQMGHLCVMGEKLRCRPKFSQVLAKVLKEIIEKPHSPPSWYKLLFLLSMVLRKGPPGDKRHNPTVAPVTKETIGFLREKHPNTPSNRKECPPKESSGRLFGSSEFDCLICQPDSKRELSAGGWLQATLPISVGGLGLGTVVDLAPSAATVPFQNLLLPRDKIQHSDNSNNFRIQVFDGFRTVHGAKIGIETRFQKEWNAPFISSSVAKLLDLNQSNFDKARIMAIKSELGPSWLKAVPNCGTRLDDSCVRVSLGLRLGLPILTEYVCLCGANVEPLGYHGLSCRLGPGRQARHSAMNDFLVRCFRRTNIPTIKKPMGLMEEGYFTMDTGTFPCMRCYVPPYHG</sequence>
<dbReference type="EnsemblMetazoa" id="HelroT169284">
    <property type="protein sequence ID" value="HelroP169284"/>
    <property type="gene ID" value="HelroG169284"/>
</dbReference>
<keyword evidence="4" id="KW-1185">Reference proteome</keyword>
<dbReference type="InParanoid" id="T1F1Q2"/>
<dbReference type="RefSeq" id="XP_009013371.1">
    <property type="nucleotide sequence ID" value="XM_009015123.1"/>
</dbReference>
<dbReference type="OMA" id="WATHAAM"/>
<proteinExistence type="predicted"/>
<evidence type="ECO:0000313" key="3">
    <source>
        <dbReference type="EnsemblMetazoa" id="HelroP169284"/>
    </source>
</evidence>
<dbReference type="KEGG" id="hro:HELRODRAFT_169284"/>
<dbReference type="EMBL" id="KB096080">
    <property type="protein sequence ID" value="ESO08441.1"/>
    <property type="molecule type" value="Genomic_DNA"/>
</dbReference>
<reference evidence="2 4" key="2">
    <citation type="journal article" date="2013" name="Nature">
        <title>Insights into bilaterian evolution from three spiralian genomes.</title>
        <authorList>
            <person name="Simakov O."/>
            <person name="Marletaz F."/>
            <person name="Cho S.J."/>
            <person name="Edsinger-Gonzales E."/>
            <person name="Havlak P."/>
            <person name="Hellsten U."/>
            <person name="Kuo D.H."/>
            <person name="Larsson T."/>
            <person name="Lv J."/>
            <person name="Arendt D."/>
            <person name="Savage R."/>
            <person name="Osoegawa K."/>
            <person name="de Jong P."/>
            <person name="Grimwood J."/>
            <person name="Chapman J.A."/>
            <person name="Shapiro H."/>
            <person name="Aerts A."/>
            <person name="Otillar R.P."/>
            <person name="Terry A.Y."/>
            <person name="Boore J.L."/>
            <person name="Grigoriev I.V."/>
            <person name="Lindberg D.R."/>
            <person name="Seaver E.C."/>
            <person name="Weisblat D.A."/>
            <person name="Putnam N.H."/>
            <person name="Rokhsar D.S."/>
        </authorList>
    </citation>
    <scope>NUCLEOTIDE SEQUENCE</scope>
</reference>
<accession>T1F1Q2</accession>
<dbReference type="EMBL" id="AMQM01003252">
    <property type="status" value="NOT_ANNOTATED_CDS"/>
    <property type="molecule type" value="Genomic_DNA"/>
</dbReference>
<dbReference type="HOGENOM" id="CLU_337492_0_0_1"/>
<dbReference type="OrthoDB" id="7485566at2759"/>
<dbReference type="Proteomes" id="UP000015101">
    <property type="component" value="Unassembled WGS sequence"/>
</dbReference>
<name>T1F1Q2_HELRO</name>
<reference evidence="4" key="1">
    <citation type="submission" date="2012-12" db="EMBL/GenBank/DDBJ databases">
        <authorList>
            <person name="Hellsten U."/>
            <person name="Grimwood J."/>
            <person name="Chapman J.A."/>
            <person name="Shapiro H."/>
            <person name="Aerts A."/>
            <person name="Otillar R.P."/>
            <person name="Terry A.Y."/>
            <person name="Boore J.L."/>
            <person name="Simakov O."/>
            <person name="Marletaz F."/>
            <person name="Cho S.-J."/>
            <person name="Edsinger-Gonzales E."/>
            <person name="Havlak P."/>
            <person name="Kuo D.-H."/>
            <person name="Larsson T."/>
            <person name="Lv J."/>
            <person name="Arendt D."/>
            <person name="Savage R."/>
            <person name="Osoegawa K."/>
            <person name="de Jong P."/>
            <person name="Lindberg D.R."/>
            <person name="Seaver E.C."/>
            <person name="Weisblat D.A."/>
            <person name="Putnam N.H."/>
            <person name="Grigoriev I.V."/>
            <person name="Rokhsar D.S."/>
        </authorList>
    </citation>
    <scope>NUCLEOTIDE SEQUENCE</scope>
</reference>
<feature type="region of interest" description="Disordered" evidence="1">
    <location>
        <begin position="237"/>
        <end position="257"/>
    </location>
</feature>
<dbReference type="AlphaFoldDB" id="T1F1Q2"/>
<feature type="region of interest" description="Disordered" evidence="1">
    <location>
        <begin position="36"/>
        <end position="60"/>
    </location>
</feature>
<feature type="compositionally biased region" description="Polar residues" evidence="1">
    <location>
        <begin position="245"/>
        <end position="257"/>
    </location>
</feature>